<dbReference type="Proteomes" id="UP000324222">
    <property type="component" value="Unassembled WGS sequence"/>
</dbReference>
<name>A0A5B7D396_PORTR</name>
<dbReference type="AlphaFoldDB" id="A0A5B7D396"/>
<accession>A0A5B7D396</accession>
<comment type="caution">
    <text evidence="1">The sequence shown here is derived from an EMBL/GenBank/DDBJ whole genome shotgun (WGS) entry which is preliminary data.</text>
</comment>
<proteinExistence type="predicted"/>
<sequence>MQKEEIKSCRGIGGENYGARRWRVRGSGWSSTGETAVSFSLELSTTSGLKEQIPKFSNPLKVISGIAVMSQAFFSIWANMHMALETSGKQVEQIVRQLITRLHHARLCGSWSTVLQPLLLLPSLANGRSLP</sequence>
<reference evidence="1 2" key="1">
    <citation type="submission" date="2019-05" db="EMBL/GenBank/DDBJ databases">
        <title>Another draft genome of Portunus trituberculatus and its Hox gene families provides insights of decapod evolution.</title>
        <authorList>
            <person name="Jeong J.-H."/>
            <person name="Song I."/>
            <person name="Kim S."/>
            <person name="Choi T."/>
            <person name="Kim D."/>
            <person name="Ryu S."/>
            <person name="Kim W."/>
        </authorList>
    </citation>
    <scope>NUCLEOTIDE SEQUENCE [LARGE SCALE GENOMIC DNA]</scope>
    <source>
        <tissue evidence="1">Muscle</tissue>
    </source>
</reference>
<evidence type="ECO:0000313" key="1">
    <source>
        <dbReference type="EMBL" id="MPC16512.1"/>
    </source>
</evidence>
<protein>
    <submittedName>
        <fullName evidence="1">Uncharacterized protein</fullName>
    </submittedName>
</protein>
<keyword evidence="2" id="KW-1185">Reference proteome</keyword>
<dbReference type="EMBL" id="VSRR010000513">
    <property type="protein sequence ID" value="MPC16512.1"/>
    <property type="molecule type" value="Genomic_DNA"/>
</dbReference>
<evidence type="ECO:0000313" key="2">
    <source>
        <dbReference type="Proteomes" id="UP000324222"/>
    </source>
</evidence>
<gene>
    <name evidence="1" type="ORF">E2C01_009337</name>
</gene>
<organism evidence="1 2">
    <name type="scientific">Portunus trituberculatus</name>
    <name type="common">Swimming crab</name>
    <name type="synonym">Neptunus trituberculatus</name>
    <dbReference type="NCBI Taxonomy" id="210409"/>
    <lineage>
        <taxon>Eukaryota</taxon>
        <taxon>Metazoa</taxon>
        <taxon>Ecdysozoa</taxon>
        <taxon>Arthropoda</taxon>
        <taxon>Crustacea</taxon>
        <taxon>Multicrustacea</taxon>
        <taxon>Malacostraca</taxon>
        <taxon>Eumalacostraca</taxon>
        <taxon>Eucarida</taxon>
        <taxon>Decapoda</taxon>
        <taxon>Pleocyemata</taxon>
        <taxon>Brachyura</taxon>
        <taxon>Eubrachyura</taxon>
        <taxon>Portunoidea</taxon>
        <taxon>Portunidae</taxon>
        <taxon>Portuninae</taxon>
        <taxon>Portunus</taxon>
    </lineage>
</organism>